<dbReference type="GO" id="GO:0046872">
    <property type="term" value="F:metal ion binding"/>
    <property type="evidence" value="ECO:0007669"/>
    <property type="project" value="UniProtKB-KW"/>
</dbReference>
<name>B0Y0C0_ASPFC</name>
<dbReference type="Proteomes" id="UP000001699">
    <property type="component" value="Unassembled WGS sequence"/>
</dbReference>
<dbReference type="PROSITE" id="PS51471">
    <property type="entry name" value="FE2OG_OXY"/>
    <property type="match status" value="1"/>
</dbReference>
<feature type="domain" description="Fe2OG dioxygenase" evidence="3">
    <location>
        <begin position="167"/>
        <end position="272"/>
    </location>
</feature>
<dbReference type="GO" id="GO:0016491">
    <property type="term" value="F:oxidoreductase activity"/>
    <property type="evidence" value="ECO:0007669"/>
    <property type="project" value="UniProtKB-KW"/>
</dbReference>
<accession>B0Y0C0</accession>
<gene>
    <name evidence="4" type="ORF">AFUB_035470</name>
</gene>
<evidence type="ECO:0000313" key="5">
    <source>
        <dbReference type="Proteomes" id="UP000001699"/>
    </source>
</evidence>
<dbReference type="PhylomeDB" id="B0Y0C0"/>
<dbReference type="AlphaFoldDB" id="B0Y0C0"/>
<comment type="similarity">
    <text evidence="1 2">Belongs to the iron/ascorbate-dependent oxidoreductase family.</text>
</comment>
<protein>
    <submittedName>
        <fullName evidence="4">Oxidoreductase, 2OG-Fe(II) oxygenase family, putative</fullName>
    </submittedName>
</protein>
<proteinExistence type="inferred from homology"/>
<keyword evidence="2" id="KW-0479">Metal-binding</keyword>
<reference evidence="4 5" key="1">
    <citation type="journal article" date="2008" name="PLoS Genet.">
        <title>Genomic islands in the pathogenic filamentous fungus Aspergillus fumigatus.</title>
        <authorList>
            <person name="Fedorova N.D."/>
            <person name="Khaldi N."/>
            <person name="Joardar V.S."/>
            <person name="Maiti R."/>
            <person name="Amedeo P."/>
            <person name="Anderson M.J."/>
            <person name="Crabtree J."/>
            <person name="Silva J.C."/>
            <person name="Badger J.H."/>
            <person name="Albarraq A."/>
            <person name="Angiuoli S."/>
            <person name="Bussey H."/>
            <person name="Bowyer P."/>
            <person name="Cotty P.J."/>
            <person name="Dyer P.S."/>
            <person name="Egan A."/>
            <person name="Galens K."/>
            <person name="Fraser-Liggett C.M."/>
            <person name="Haas B.J."/>
            <person name="Inman J.M."/>
            <person name="Kent R."/>
            <person name="Lemieux S."/>
            <person name="Malavazi I."/>
            <person name="Orvis J."/>
            <person name="Roemer T."/>
            <person name="Ronning C.M."/>
            <person name="Sundaram J.P."/>
            <person name="Sutton G."/>
            <person name="Turner G."/>
            <person name="Venter J.C."/>
            <person name="White O.R."/>
            <person name="Whitty B.R."/>
            <person name="Youngman P."/>
            <person name="Wolfe K.H."/>
            <person name="Goldman G.H."/>
            <person name="Wortman J.R."/>
            <person name="Jiang B."/>
            <person name="Denning D.W."/>
            <person name="Nierman W.C."/>
        </authorList>
    </citation>
    <scope>NUCLEOTIDE SEQUENCE [LARGE SCALE GENOMIC DNA]</scope>
    <source>
        <strain evidence="5">CBS 144.89 / FGSC A1163 / CEA10</strain>
    </source>
</reference>
<dbReference type="SUPFAM" id="SSF51197">
    <property type="entry name" value="Clavaminate synthase-like"/>
    <property type="match status" value="1"/>
</dbReference>
<keyword evidence="2" id="KW-0560">Oxidoreductase</keyword>
<dbReference type="HOGENOM" id="CLU_010119_4_0_1"/>
<evidence type="ECO:0000259" key="3">
    <source>
        <dbReference type="PROSITE" id="PS51471"/>
    </source>
</evidence>
<dbReference type="InterPro" id="IPR050231">
    <property type="entry name" value="Iron_ascorbate_oxido_reductase"/>
</dbReference>
<dbReference type="EMBL" id="DS499596">
    <property type="protein sequence ID" value="EDP52384.1"/>
    <property type="molecule type" value="Genomic_DNA"/>
</dbReference>
<dbReference type="InterPro" id="IPR005123">
    <property type="entry name" value="Oxoglu/Fe-dep_dioxygenase_dom"/>
</dbReference>
<evidence type="ECO:0000313" key="4">
    <source>
        <dbReference type="EMBL" id="EDP52384.1"/>
    </source>
</evidence>
<dbReference type="Pfam" id="PF03171">
    <property type="entry name" value="2OG-FeII_Oxy"/>
    <property type="match status" value="1"/>
</dbReference>
<sequence length="336" mass="37288">MECKTPEILTASLRVINLHNLLHGIHGEAEKLVLAAKEDGIFYVDFTGHASSPFTGLVDEIYSLSRSLFDLDIEEKMQYDVDQMGMLKLNGSFVLTGCLQIPHHGIFSVTNEPFPRPAPIDEHWQALQGIVRSCRDVAGTIFRTMSTALHLPADKTFESFHHPCHASLDIIRLLKYQSAPPGETTPRVPQTAHTDLGSLTMLFASTPGLQICPRGSDDWLYVMPRANSMIVNLGDAMSIWTDGVFQNVLHRVSSMPGQAMEERYSFAVLMRPADGAPMVSLMRPSPSGLEAEPMRCDIWLRAKFLALRGQKNGERKDSDIAVLTGCPDGRPRFLEV</sequence>
<dbReference type="PANTHER" id="PTHR47990">
    <property type="entry name" value="2-OXOGLUTARATE (2OG) AND FE(II)-DEPENDENT OXYGENASE SUPERFAMILY PROTEIN-RELATED"/>
    <property type="match status" value="1"/>
</dbReference>
<dbReference type="VEuPathDB" id="FungiDB:AFUB_035470"/>
<evidence type="ECO:0000256" key="1">
    <source>
        <dbReference type="ARBA" id="ARBA00008056"/>
    </source>
</evidence>
<organism evidence="4 5">
    <name type="scientific">Aspergillus fumigatus (strain CBS 144.89 / FGSC A1163 / CEA10)</name>
    <name type="common">Neosartorya fumigata</name>
    <dbReference type="NCBI Taxonomy" id="451804"/>
    <lineage>
        <taxon>Eukaryota</taxon>
        <taxon>Fungi</taxon>
        <taxon>Dikarya</taxon>
        <taxon>Ascomycota</taxon>
        <taxon>Pezizomycotina</taxon>
        <taxon>Eurotiomycetes</taxon>
        <taxon>Eurotiomycetidae</taxon>
        <taxon>Eurotiales</taxon>
        <taxon>Aspergillaceae</taxon>
        <taxon>Aspergillus</taxon>
        <taxon>Aspergillus subgen. Fumigati</taxon>
    </lineage>
</organism>
<dbReference type="Gene3D" id="2.60.120.330">
    <property type="entry name" value="B-lactam Antibiotic, Isopenicillin N Synthase, Chain"/>
    <property type="match status" value="1"/>
</dbReference>
<dbReference type="OrthoDB" id="288590at2759"/>
<dbReference type="InterPro" id="IPR027443">
    <property type="entry name" value="IPNS-like_sf"/>
</dbReference>
<evidence type="ECO:0000256" key="2">
    <source>
        <dbReference type="RuleBase" id="RU003682"/>
    </source>
</evidence>
<keyword evidence="5" id="KW-1185">Reference proteome</keyword>
<dbReference type="InterPro" id="IPR044861">
    <property type="entry name" value="IPNS-like_FE2OG_OXY"/>
</dbReference>
<keyword evidence="2" id="KW-0408">Iron</keyword>